<dbReference type="PRINTS" id="PR00359">
    <property type="entry name" value="BP450"/>
</dbReference>
<dbReference type="SUPFAM" id="SSF48264">
    <property type="entry name" value="Cytochrome P450"/>
    <property type="match status" value="1"/>
</dbReference>
<keyword evidence="3 8" id="KW-0349">Heme</keyword>
<dbReference type="Proteomes" id="UP000466554">
    <property type="component" value="Chromosome"/>
</dbReference>
<dbReference type="EMBL" id="AP022598">
    <property type="protein sequence ID" value="BBY76237.1"/>
    <property type="molecule type" value="Genomic_DNA"/>
</dbReference>
<dbReference type="RefSeq" id="WP_163766791.1">
    <property type="nucleotide sequence ID" value="NZ_AP022598.1"/>
</dbReference>
<comment type="similarity">
    <text evidence="2 8">Belongs to the cytochrome P450 family.</text>
</comment>
<dbReference type="AlphaFoldDB" id="A0A7I7U4L5"/>
<dbReference type="GO" id="GO:0036199">
    <property type="term" value="F:cholest-4-en-3-one 26-monooxygenase activity"/>
    <property type="evidence" value="ECO:0007669"/>
    <property type="project" value="TreeGrafter"/>
</dbReference>
<name>A0A7I7U4L5_MYCPF</name>
<evidence type="ECO:0000256" key="2">
    <source>
        <dbReference type="ARBA" id="ARBA00010617"/>
    </source>
</evidence>
<gene>
    <name evidence="9" type="ORF">MPRF_31360</name>
</gene>
<keyword evidence="6 8" id="KW-0408">Iron</keyword>
<dbReference type="GO" id="GO:0005506">
    <property type="term" value="F:iron ion binding"/>
    <property type="evidence" value="ECO:0007669"/>
    <property type="project" value="InterPro"/>
</dbReference>
<accession>A0A7I7U4L5</accession>
<evidence type="ECO:0000313" key="10">
    <source>
        <dbReference type="Proteomes" id="UP000466554"/>
    </source>
</evidence>
<dbReference type="PROSITE" id="PS00086">
    <property type="entry name" value="CYTOCHROME_P450"/>
    <property type="match status" value="1"/>
</dbReference>
<evidence type="ECO:0000256" key="5">
    <source>
        <dbReference type="ARBA" id="ARBA00023002"/>
    </source>
</evidence>
<dbReference type="InterPro" id="IPR017972">
    <property type="entry name" value="Cyt_P450_CS"/>
</dbReference>
<dbReference type="InterPro" id="IPR036396">
    <property type="entry name" value="Cyt_P450_sf"/>
</dbReference>
<protein>
    <submittedName>
        <fullName evidence="9">Cytochrome P450</fullName>
    </submittedName>
</protein>
<keyword evidence="5 8" id="KW-0560">Oxidoreductase</keyword>
<reference evidence="9 10" key="1">
    <citation type="journal article" date="2019" name="Emerg. Microbes Infect.">
        <title>Comprehensive subspecies identification of 175 nontuberculous mycobacteria species based on 7547 genomic profiles.</title>
        <authorList>
            <person name="Matsumoto Y."/>
            <person name="Kinjo T."/>
            <person name="Motooka D."/>
            <person name="Nabeya D."/>
            <person name="Jung N."/>
            <person name="Uechi K."/>
            <person name="Horii T."/>
            <person name="Iida T."/>
            <person name="Fujita J."/>
            <person name="Nakamura S."/>
        </authorList>
    </citation>
    <scope>NUCLEOTIDE SEQUENCE [LARGE SCALE GENOMIC DNA]</scope>
    <source>
        <strain evidence="9 10">JCM 6367</strain>
    </source>
</reference>
<evidence type="ECO:0000313" key="9">
    <source>
        <dbReference type="EMBL" id="BBY76237.1"/>
    </source>
</evidence>
<dbReference type="PANTHER" id="PTHR46696:SF4">
    <property type="entry name" value="BIOTIN BIOSYNTHESIS CYTOCHROME P450"/>
    <property type="match status" value="1"/>
</dbReference>
<dbReference type="Gene3D" id="1.10.630.10">
    <property type="entry name" value="Cytochrome P450"/>
    <property type="match status" value="1"/>
</dbReference>
<evidence type="ECO:0000256" key="4">
    <source>
        <dbReference type="ARBA" id="ARBA00022723"/>
    </source>
</evidence>
<evidence type="ECO:0000256" key="1">
    <source>
        <dbReference type="ARBA" id="ARBA00001971"/>
    </source>
</evidence>
<evidence type="ECO:0000256" key="7">
    <source>
        <dbReference type="ARBA" id="ARBA00023033"/>
    </source>
</evidence>
<evidence type="ECO:0000256" key="8">
    <source>
        <dbReference type="RuleBase" id="RU000461"/>
    </source>
</evidence>
<dbReference type="GO" id="GO:0008395">
    <property type="term" value="F:steroid hydroxylase activity"/>
    <property type="evidence" value="ECO:0007669"/>
    <property type="project" value="TreeGrafter"/>
</dbReference>
<organism evidence="9 10">
    <name type="scientific">Mycolicibacterium parafortuitum</name>
    <name type="common">Mycobacterium parafortuitum</name>
    <dbReference type="NCBI Taxonomy" id="39692"/>
    <lineage>
        <taxon>Bacteria</taxon>
        <taxon>Bacillati</taxon>
        <taxon>Actinomycetota</taxon>
        <taxon>Actinomycetes</taxon>
        <taxon>Mycobacteriales</taxon>
        <taxon>Mycobacteriaceae</taxon>
        <taxon>Mycolicibacterium</taxon>
    </lineage>
</organism>
<evidence type="ECO:0000256" key="3">
    <source>
        <dbReference type="ARBA" id="ARBA00022617"/>
    </source>
</evidence>
<evidence type="ECO:0000256" key="6">
    <source>
        <dbReference type="ARBA" id="ARBA00023004"/>
    </source>
</evidence>
<dbReference type="GO" id="GO:0020037">
    <property type="term" value="F:heme binding"/>
    <property type="evidence" value="ECO:0007669"/>
    <property type="project" value="InterPro"/>
</dbReference>
<dbReference type="PANTHER" id="PTHR46696">
    <property type="entry name" value="P450, PUTATIVE (EUROFUNG)-RELATED"/>
    <property type="match status" value="1"/>
</dbReference>
<proteinExistence type="inferred from homology"/>
<sequence length="427" mass="47669">MTEDLTAVDFFRDSRLTDDPYPFYEALRNKCPVAREDHYGVTMVTGWQEAVDVYNDAETFSSCISVTGPFPGFPVSLEGLEDGDITDLIVKHRDDIPFSDQLPTLDPPTHTDHRALLMRLITPKRLKENEDAMWQLADDNLDRFLAPGEGEFIKGFAGPFTLQVIADLLGVPESDREELLERLARGTHGSGLGNADKTLTKTPLEYLYEVFATYVEDRRAEPRDDVLTGLATATFPDGTLPEVGDVVRVATNVFSAGQETTVRLLSTALKVLGDQPEIQAQVRENRDLLGNFIEECLRIESPVKGDFRLSRVPTTIGDQPLGAGCTVMVINGAANRDPRRFENPDTFDPERKNARQHLAFGRGIHSCPGAPLARAETRVGLERLLDRTSDIRISERKHGPAGNRNYDYIPTYILRGLTELHLEFDVR</sequence>
<comment type="cofactor">
    <cofactor evidence="1">
        <name>heme</name>
        <dbReference type="ChEBI" id="CHEBI:30413"/>
    </cofactor>
</comment>
<dbReference type="InterPro" id="IPR002397">
    <property type="entry name" value="Cyt_P450_B"/>
</dbReference>
<keyword evidence="7 8" id="KW-0503">Monooxygenase</keyword>
<dbReference type="GO" id="GO:0006707">
    <property type="term" value="P:cholesterol catabolic process"/>
    <property type="evidence" value="ECO:0007669"/>
    <property type="project" value="TreeGrafter"/>
</dbReference>
<dbReference type="Pfam" id="PF00067">
    <property type="entry name" value="p450"/>
    <property type="match status" value="1"/>
</dbReference>
<keyword evidence="4 8" id="KW-0479">Metal-binding</keyword>
<dbReference type="InterPro" id="IPR001128">
    <property type="entry name" value="Cyt_P450"/>
</dbReference>